<dbReference type="AlphaFoldDB" id="A0A6N6N5I2"/>
<sequence>MSMKHEITDGLNEEYYQINPDILGSFNKFRPPLNLYRFDENVARIIPYYKVGGRLSNEQIEELAELTKEGIIFVSRDDHPVYVKHISYQLDLVLVDKNLKEREIGDIFTQALTRRCKEFFEQPVPIVFDKLWTDMMVLTEYLFNDIHRSRALARRLNKEYSLETHAVNTGFFGLALYGAMRKRDFEEGGVKRKMFDRMTAGLFLHDLGMTKVPSFILQKSKPLTGEERAKVNQHPMLGYQMLAKLDLKYPEVEECVVGHHERVTGNGYPQKKSGDTMGYFGKLCGLADSFCAMTSKRPFRGDPMTAEEAANKLLMDKGYDPTMTGMLRKLVTDLKLK</sequence>
<gene>
    <name evidence="2" type="ORF">F8A88_06685</name>
</gene>
<dbReference type="Pfam" id="PF13487">
    <property type="entry name" value="HD_5"/>
    <property type="match status" value="1"/>
</dbReference>
<evidence type="ECO:0000259" key="1">
    <source>
        <dbReference type="PROSITE" id="PS51832"/>
    </source>
</evidence>
<organism evidence="2 3">
    <name type="scientific">Pseudodesulfovibrio senegalensis</name>
    <dbReference type="NCBI Taxonomy" id="1721087"/>
    <lineage>
        <taxon>Bacteria</taxon>
        <taxon>Pseudomonadati</taxon>
        <taxon>Thermodesulfobacteriota</taxon>
        <taxon>Desulfovibrionia</taxon>
        <taxon>Desulfovibrionales</taxon>
        <taxon>Desulfovibrionaceae</taxon>
    </lineage>
</organism>
<comment type="caution">
    <text evidence="2">The sequence shown here is derived from an EMBL/GenBank/DDBJ whole genome shotgun (WGS) entry which is preliminary data.</text>
</comment>
<dbReference type="InterPro" id="IPR003607">
    <property type="entry name" value="HD/PDEase_dom"/>
</dbReference>
<keyword evidence="3" id="KW-1185">Reference proteome</keyword>
<dbReference type="PANTHER" id="PTHR43155">
    <property type="entry name" value="CYCLIC DI-GMP PHOSPHODIESTERASE PA4108-RELATED"/>
    <property type="match status" value="1"/>
</dbReference>
<dbReference type="EMBL" id="WAIE01000002">
    <property type="protein sequence ID" value="KAB1442146.1"/>
    <property type="molecule type" value="Genomic_DNA"/>
</dbReference>
<evidence type="ECO:0000313" key="2">
    <source>
        <dbReference type="EMBL" id="KAB1442146.1"/>
    </source>
</evidence>
<dbReference type="OrthoDB" id="9776628at2"/>
<accession>A0A6N6N5I2</accession>
<name>A0A6N6N5I2_9BACT</name>
<proteinExistence type="predicted"/>
<dbReference type="CDD" id="cd00077">
    <property type="entry name" value="HDc"/>
    <property type="match status" value="1"/>
</dbReference>
<feature type="domain" description="HD-GYP" evidence="1">
    <location>
        <begin position="138"/>
        <end position="337"/>
    </location>
</feature>
<dbReference type="PANTHER" id="PTHR43155:SF2">
    <property type="entry name" value="CYCLIC DI-GMP PHOSPHODIESTERASE PA4108"/>
    <property type="match status" value="1"/>
</dbReference>
<dbReference type="Proteomes" id="UP000438699">
    <property type="component" value="Unassembled WGS sequence"/>
</dbReference>
<evidence type="ECO:0000313" key="3">
    <source>
        <dbReference type="Proteomes" id="UP000438699"/>
    </source>
</evidence>
<dbReference type="Gene3D" id="1.10.3210.10">
    <property type="entry name" value="Hypothetical protein af1432"/>
    <property type="match status" value="1"/>
</dbReference>
<dbReference type="InterPro" id="IPR037522">
    <property type="entry name" value="HD_GYP_dom"/>
</dbReference>
<dbReference type="SUPFAM" id="SSF109604">
    <property type="entry name" value="HD-domain/PDEase-like"/>
    <property type="match status" value="1"/>
</dbReference>
<dbReference type="RefSeq" id="WP_151150368.1">
    <property type="nucleotide sequence ID" value="NZ_WAIE01000002.1"/>
</dbReference>
<protein>
    <submittedName>
        <fullName evidence="2">HD domain-containing protein</fullName>
    </submittedName>
</protein>
<dbReference type="PROSITE" id="PS51832">
    <property type="entry name" value="HD_GYP"/>
    <property type="match status" value="1"/>
</dbReference>
<reference evidence="2 3" key="1">
    <citation type="journal article" date="2017" name="Int. J. Syst. Evol. Microbiol.">
        <title>Desulfovibrio senegalensis sp. nov., a mesophilic sulfate reducer isolated from marine sediment.</title>
        <authorList>
            <person name="Thioye A."/>
            <person name="Gam Z.B.A."/>
            <person name="Mbengue M."/>
            <person name="Cayol J.L."/>
            <person name="Joseph-Bartoli M."/>
            <person name="Toure-Kane C."/>
            <person name="Labat M."/>
        </authorList>
    </citation>
    <scope>NUCLEOTIDE SEQUENCE [LARGE SCALE GENOMIC DNA]</scope>
    <source>
        <strain evidence="2 3">DSM 101509</strain>
    </source>
</reference>